<dbReference type="GeneID" id="87880980"/>
<evidence type="ECO:0000313" key="5">
    <source>
        <dbReference type="Proteomes" id="UP001273166"/>
    </source>
</evidence>
<dbReference type="RefSeq" id="XP_062725650.1">
    <property type="nucleotide sequence ID" value="XM_062862151.1"/>
</dbReference>
<dbReference type="InterPro" id="IPR001214">
    <property type="entry name" value="SET_dom"/>
</dbReference>
<dbReference type="SMART" id="SM00028">
    <property type="entry name" value="TPR"/>
    <property type="match status" value="2"/>
</dbReference>
<dbReference type="InterPro" id="IPR046341">
    <property type="entry name" value="SET_dom_sf"/>
</dbReference>
<dbReference type="Gene3D" id="2.170.270.10">
    <property type="entry name" value="SET domain"/>
    <property type="match status" value="2"/>
</dbReference>
<dbReference type="EMBL" id="JAUDZG010000001">
    <property type="protein sequence ID" value="KAK3309870.1"/>
    <property type="molecule type" value="Genomic_DNA"/>
</dbReference>
<dbReference type="SUPFAM" id="SSF82199">
    <property type="entry name" value="SET domain"/>
    <property type="match status" value="1"/>
</dbReference>
<accession>A0AAJ0H1L4</accession>
<evidence type="ECO:0000256" key="2">
    <source>
        <dbReference type="SAM" id="MobiDB-lite"/>
    </source>
</evidence>
<dbReference type="InterPro" id="IPR053209">
    <property type="entry name" value="Gramillin-biosynth_MTr"/>
</dbReference>
<dbReference type="SMART" id="SM00317">
    <property type="entry name" value="SET"/>
    <property type="match status" value="1"/>
</dbReference>
<evidence type="ECO:0000313" key="4">
    <source>
        <dbReference type="EMBL" id="KAK3309870.1"/>
    </source>
</evidence>
<evidence type="ECO:0000259" key="3">
    <source>
        <dbReference type="PROSITE" id="PS50280"/>
    </source>
</evidence>
<reference evidence="4" key="1">
    <citation type="journal article" date="2023" name="Mol. Phylogenet. Evol.">
        <title>Genome-scale phylogeny and comparative genomics of the fungal order Sordariales.</title>
        <authorList>
            <person name="Hensen N."/>
            <person name="Bonometti L."/>
            <person name="Westerberg I."/>
            <person name="Brannstrom I.O."/>
            <person name="Guillou S."/>
            <person name="Cros-Aarteil S."/>
            <person name="Calhoun S."/>
            <person name="Haridas S."/>
            <person name="Kuo A."/>
            <person name="Mondo S."/>
            <person name="Pangilinan J."/>
            <person name="Riley R."/>
            <person name="LaButti K."/>
            <person name="Andreopoulos B."/>
            <person name="Lipzen A."/>
            <person name="Chen C."/>
            <person name="Yan M."/>
            <person name="Daum C."/>
            <person name="Ng V."/>
            <person name="Clum A."/>
            <person name="Steindorff A."/>
            <person name="Ohm R.A."/>
            <person name="Martin F."/>
            <person name="Silar P."/>
            <person name="Natvig D.O."/>
            <person name="Lalanne C."/>
            <person name="Gautier V."/>
            <person name="Ament-Velasquez S.L."/>
            <person name="Kruys A."/>
            <person name="Hutchinson M.I."/>
            <person name="Powell A.J."/>
            <person name="Barry K."/>
            <person name="Miller A.N."/>
            <person name="Grigoriev I.V."/>
            <person name="Debuchy R."/>
            <person name="Gladieux P."/>
            <person name="Hiltunen Thoren M."/>
            <person name="Johannesson H."/>
        </authorList>
    </citation>
    <scope>NUCLEOTIDE SEQUENCE</scope>
    <source>
        <strain evidence="4">CBS 333.67</strain>
    </source>
</reference>
<dbReference type="PROSITE" id="PS50005">
    <property type="entry name" value="TPR"/>
    <property type="match status" value="1"/>
</dbReference>
<gene>
    <name evidence="4" type="ORF">B0T15DRAFT_16507</name>
</gene>
<dbReference type="Proteomes" id="UP001273166">
    <property type="component" value="Unassembled WGS sequence"/>
</dbReference>
<evidence type="ECO:0000256" key="1">
    <source>
        <dbReference type="PROSITE-ProRule" id="PRU00339"/>
    </source>
</evidence>
<dbReference type="Gene3D" id="1.25.40.10">
    <property type="entry name" value="Tetratricopeptide repeat domain"/>
    <property type="match status" value="1"/>
</dbReference>
<proteinExistence type="predicted"/>
<dbReference type="PANTHER" id="PTHR47643">
    <property type="entry name" value="TPR DOMAIN PROTEIN (AFU_ORTHOLOGUE AFUA_5G12710)"/>
    <property type="match status" value="1"/>
</dbReference>
<dbReference type="CDD" id="cd20071">
    <property type="entry name" value="SET_SMYD"/>
    <property type="match status" value="1"/>
</dbReference>
<dbReference type="AlphaFoldDB" id="A0AAJ0H1L4"/>
<sequence>MAATKDAVAAVPASRPSKEKLVKTHQAHLKKQASSPNAPRPVKQPILSDAYPPSTKSIRELEIIPLCELGAETHHRGKGIIVRVISAPFVGAGAVSIVEDEFGNADKLAIYNQPDSSILSGAPEGCVVAVKEPYYKNNGAEDDFMICVDHPSDVILLRFTDPIIPEALRLGPLLKTAEEWKIAGDRAFIEKDFPTAVFCYTEALEASEDPAFQAPIYTKRAGTNLILGRYDAAKADALASRTGGPQDWKAYYNAGRAAYGLCDYGESNTYLSAALKLNPSNASIQREHARCQARLREEANGDETEYDFAGLLASLVVVAGPQSQSQSQSQTTAVAVHLDRGSFLRKNTRVAESAHHGRGLFAARDMKAGELVFVEKATLMPNQYDPARASAALYALMVRQLCDNPSSLSGPVLDLYAGGGAGGGDDRYYERSGKEGTIVDGVPVVDVFLVERIRTTNCFSAPRATVLDTAPSAPEGQQAKGLWLHASRMNHSCVPNTMRSFLGDLLISRATRDITEGEELFQQYIPVKPLPDVRNEKFKEGWGFECDCVLCVGERRSPEAMLAKRKEVLAAVEKLCNKKLPRRELIPEATIRNVDRLMKQLEDAHEPEVYDGLPRLTLIYPCNWLVAAHRGRKNYAKVVKYALKVLRNFGFRVPDDGSAVWDPRDMYTKSGNASLMTVHVVAALRNLAEAYKALGYDEMAGKCIEAAEFGYLMVTGFQNDLATLDK</sequence>
<reference evidence="4" key="2">
    <citation type="submission" date="2023-06" db="EMBL/GenBank/DDBJ databases">
        <authorList>
            <consortium name="Lawrence Berkeley National Laboratory"/>
            <person name="Mondo S.J."/>
            <person name="Hensen N."/>
            <person name="Bonometti L."/>
            <person name="Westerberg I."/>
            <person name="Brannstrom I.O."/>
            <person name="Guillou S."/>
            <person name="Cros-Aarteil S."/>
            <person name="Calhoun S."/>
            <person name="Haridas S."/>
            <person name="Kuo A."/>
            <person name="Pangilinan J."/>
            <person name="Riley R."/>
            <person name="Labutti K."/>
            <person name="Andreopoulos B."/>
            <person name="Lipzen A."/>
            <person name="Chen C."/>
            <person name="Yanf M."/>
            <person name="Daum C."/>
            <person name="Ng V."/>
            <person name="Clum A."/>
            <person name="Steindorff A."/>
            <person name="Ohm R."/>
            <person name="Martin F."/>
            <person name="Silar P."/>
            <person name="Natvig D."/>
            <person name="Lalanne C."/>
            <person name="Gautier V."/>
            <person name="Ament-Velasquez S.L."/>
            <person name="Kruys A."/>
            <person name="Hutchinson M.I."/>
            <person name="Powell A.J."/>
            <person name="Barry K."/>
            <person name="Miller A.N."/>
            <person name="Grigoriev I.V."/>
            <person name="Debuchy R."/>
            <person name="Gladieux P."/>
            <person name="Thoren M.H."/>
            <person name="Johannesson H."/>
        </authorList>
    </citation>
    <scope>NUCLEOTIDE SEQUENCE</scope>
    <source>
        <strain evidence="4">CBS 333.67</strain>
    </source>
</reference>
<feature type="domain" description="SET" evidence="3">
    <location>
        <begin position="346"/>
        <end position="525"/>
    </location>
</feature>
<keyword evidence="1" id="KW-0802">TPR repeat</keyword>
<feature type="repeat" description="TPR" evidence="1">
    <location>
        <begin position="248"/>
        <end position="281"/>
    </location>
</feature>
<feature type="compositionally biased region" description="Low complexity" evidence="2">
    <location>
        <begin position="1"/>
        <end position="13"/>
    </location>
</feature>
<dbReference type="PANTHER" id="PTHR47643:SF2">
    <property type="entry name" value="TPR DOMAIN PROTEIN (AFU_ORTHOLOGUE AFUA_5G12710)"/>
    <property type="match status" value="1"/>
</dbReference>
<name>A0AAJ0H1L4_9PEZI</name>
<organism evidence="4 5">
    <name type="scientific">Chaetomium strumarium</name>
    <dbReference type="NCBI Taxonomy" id="1170767"/>
    <lineage>
        <taxon>Eukaryota</taxon>
        <taxon>Fungi</taxon>
        <taxon>Dikarya</taxon>
        <taxon>Ascomycota</taxon>
        <taxon>Pezizomycotina</taxon>
        <taxon>Sordariomycetes</taxon>
        <taxon>Sordariomycetidae</taxon>
        <taxon>Sordariales</taxon>
        <taxon>Chaetomiaceae</taxon>
        <taxon>Chaetomium</taxon>
    </lineage>
</organism>
<dbReference type="InterPro" id="IPR019734">
    <property type="entry name" value="TPR_rpt"/>
</dbReference>
<protein>
    <recommendedName>
        <fullName evidence="3">SET domain-containing protein</fullName>
    </recommendedName>
</protein>
<comment type="caution">
    <text evidence="4">The sequence shown here is derived from an EMBL/GenBank/DDBJ whole genome shotgun (WGS) entry which is preliminary data.</text>
</comment>
<feature type="region of interest" description="Disordered" evidence="2">
    <location>
        <begin position="1"/>
        <end position="46"/>
    </location>
</feature>
<keyword evidence="5" id="KW-1185">Reference proteome</keyword>
<dbReference type="PROSITE" id="PS50280">
    <property type="entry name" value="SET"/>
    <property type="match status" value="1"/>
</dbReference>
<dbReference type="SUPFAM" id="SSF48452">
    <property type="entry name" value="TPR-like"/>
    <property type="match status" value="1"/>
</dbReference>
<dbReference type="InterPro" id="IPR011990">
    <property type="entry name" value="TPR-like_helical_dom_sf"/>
</dbReference>
<dbReference type="Pfam" id="PF00856">
    <property type="entry name" value="SET"/>
    <property type="match status" value="1"/>
</dbReference>